<feature type="transmembrane region" description="Helical" evidence="1">
    <location>
        <begin position="130"/>
        <end position="149"/>
    </location>
</feature>
<dbReference type="Gene3D" id="3.30.70.270">
    <property type="match status" value="1"/>
</dbReference>
<dbReference type="Pfam" id="PF00563">
    <property type="entry name" value="EAL"/>
    <property type="match status" value="1"/>
</dbReference>
<proteinExistence type="predicted"/>
<evidence type="ECO:0000259" key="5">
    <source>
        <dbReference type="PROSITE" id="PS50887"/>
    </source>
</evidence>
<feature type="domain" description="PAS" evidence="2">
    <location>
        <begin position="337"/>
        <end position="379"/>
    </location>
</feature>
<dbReference type="Gene3D" id="3.20.20.450">
    <property type="entry name" value="EAL domain"/>
    <property type="match status" value="1"/>
</dbReference>
<feature type="transmembrane region" description="Helical" evidence="1">
    <location>
        <begin position="222"/>
        <end position="243"/>
    </location>
</feature>
<dbReference type="InterPro" id="IPR000700">
    <property type="entry name" value="PAS-assoc_C"/>
</dbReference>
<dbReference type="CDD" id="cd00130">
    <property type="entry name" value="PAS"/>
    <property type="match status" value="1"/>
</dbReference>
<dbReference type="SMART" id="SM00091">
    <property type="entry name" value="PAS"/>
    <property type="match status" value="1"/>
</dbReference>
<reference evidence="6" key="1">
    <citation type="submission" date="2019-11" db="EMBL/GenBank/DDBJ databases">
        <authorList>
            <person name="Li J."/>
        </authorList>
    </citation>
    <scope>NUCLEOTIDE SEQUENCE</scope>
    <source>
        <strain evidence="6">B6B</strain>
    </source>
</reference>
<dbReference type="NCBIfam" id="TIGR00229">
    <property type="entry name" value="sensory_box"/>
    <property type="match status" value="1"/>
</dbReference>
<dbReference type="InterPro" id="IPR035919">
    <property type="entry name" value="EAL_sf"/>
</dbReference>
<dbReference type="SMART" id="SM00052">
    <property type="entry name" value="EAL"/>
    <property type="match status" value="1"/>
</dbReference>
<evidence type="ECO:0000259" key="4">
    <source>
        <dbReference type="PROSITE" id="PS50883"/>
    </source>
</evidence>
<keyword evidence="1" id="KW-0812">Transmembrane</keyword>
<evidence type="ECO:0000256" key="1">
    <source>
        <dbReference type="SAM" id="Phobius"/>
    </source>
</evidence>
<feature type="transmembrane region" description="Helical" evidence="1">
    <location>
        <begin position="62"/>
        <end position="80"/>
    </location>
</feature>
<dbReference type="PROSITE" id="PS50883">
    <property type="entry name" value="EAL"/>
    <property type="match status" value="1"/>
</dbReference>
<dbReference type="PROSITE" id="PS50112">
    <property type="entry name" value="PAS"/>
    <property type="match status" value="1"/>
</dbReference>
<accession>A0A6A8DB77</accession>
<feature type="domain" description="GGDEF" evidence="5">
    <location>
        <begin position="492"/>
        <end position="625"/>
    </location>
</feature>
<dbReference type="InterPro" id="IPR029787">
    <property type="entry name" value="Nucleotide_cyclase"/>
</dbReference>
<dbReference type="InterPro" id="IPR035965">
    <property type="entry name" value="PAS-like_dom_sf"/>
</dbReference>
<dbReference type="OrthoDB" id="9759607at2"/>
<feature type="transmembrane region" description="Helical" evidence="1">
    <location>
        <begin position="7"/>
        <end position="24"/>
    </location>
</feature>
<sequence length="896" mass="102365">MVFKKNISFIVLFLIASYITIIFGRNDDMIHLIGGIITSFIPLIAAFWLFKASRRSSNEEKIFWLLFSIGYLSSFIGEIIWDVYEYLFQLAIPFPGYPDFFYLLNYSLLFMAFIYKMFKETRTVSAVRYLFDLVVVMTVASAFSWHYLVRPIINISMHNEPYLLFMLGYPMGDLAILLLATSIYLSSTDLLKQKSLLLLFAGLVTQVIANSSYLYLQLSDQYSSWSLIDPIFYLSVLLIAMAGRQYDKADTDSMVITKKRKSVLINERNLFLRISVPYIGVAVLIGFLLFEGSSSTSIMLGAIISISLIICRQIIVIVDNRDLLLKYRKQARELTVNEQRYRSLFEHHTDAVFSLDLEGNFKTANPQFLSMTGLEESELETLNLSNILPQKIVTRVFNYFIYAKEGKPQYFEIGIKNKKGENQYLSINYIPIFIMDKVNGVFGIAKDVTQMKETEEKINHLAYHDSLTGLPNRRHFETLLNQAIVEADNNKSMLGVLFLDLDHFKLINDTLGHSVGDDLLVSVAERLTQCLSTDNIAARHGGDEFIILLKGIHQSEEISGHAEVLLKHLNEPFLINQGKVSVTPSIGISIYPEDASSSEDLLKNADKAMYRVKYQGKNHYRIYKPLSDDKSLRKLAIEKDIYSVIANEELEVYYQPQIETDTGLIYGVEALVRWNHPEFGLISPADFIPLAEATGVIFPLNEWVLRTACKQLKIWHEQGILIYMAVNISPQQFYKEENLTTKVKEVLDECELDPSFLVIEITEAIAINNMDIAIRKLFELKRLGVQVALDDFGTGYSSLSYLTQLPIDTIKIAREFIDEIGTASTTSAILAALVTMANDLNLKIVLEGVEREEQLQQLMRFRSHYMQGFYFSRPIPLEEMNAMLNDMCVPWLLKKI</sequence>
<dbReference type="Pfam" id="PF13188">
    <property type="entry name" value="PAS_8"/>
    <property type="match status" value="1"/>
</dbReference>
<dbReference type="Gene3D" id="3.30.450.20">
    <property type="entry name" value="PAS domain"/>
    <property type="match status" value="1"/>
</dbReference>
<dbReference type="EMBL" id="WJNG01000002">
    <property type="protein sequence ID" value="MRH41786.1"/>
    <property type="molecule type" value="Genomic_DNA"/>
</dbReference>
<dbReference type="SUPFAM" id="SSF55073">
    <property type="entry name" value="Nucleotide cyclase"/>
    <property type="match status" value="1"/>
</dbReference>
<feature type="transmembrane region" description="Helical" evidence="1">
    <location>
        <begin position="161"/>
        <end position="184"/>
    </location>
</feature>
<name>A0A6A8DB77_9BACI</name>
<comment type="caution">
    <text evidence="6">The sequence shown here is derived from an EMBL/GenBank/DDBJ whole genome shotgun (WGS) entry which is preliminary data.</text>
</comment>
<evidence type="ECO:0000259" key="3">
    <source>
        <dbReference type="PROSITE" id="PS50113"/>
    </source>
</evidence>
<evidence type="ECO:0000313" key="6">
    <source>
        <dbReference type="EMBL" id="MRH41786.1"/>
    </source>
</evidence>
<dbReference type="FunFam" id="3.30.70.270:FF:000001">
    <property type="entry name" value="Diguanylate cyclase domain protein"/>
    <property type="match status" value="1"/>
</dbReference>
<dbReference type="SMART" id="SM00267">
    <property type="entry name" value="GGDEF"/>
    <property type="match status" value="1"/>
</dbReference>
<protein>
    <submittedName>
        <fullName evidence="6">EAL domain-containing protein</fullName>
    </submittedName>
</protein>
<feature type="transmembrane region" description="Helical" evidence="1">
    <location>
        <begin position="100"/>
        <end position="118"/>
    </location>
</feature>
<dbReference type="SUPFAM" id="SSF55785">
    <property type="entry name" value="PYP-like sensor domain (PAS domain)"/>
    <property type="match status" value="1"/>
</dbReference>
<dbReference type="RefSeq" id="WP_153735408.1">
    <property type="nucleotide sequence ID" value="NZ_WJNG01000002.1"/>
</dbReference>
<dbReference type="Pfam" id="PF00990">
    <property type="entry name" value="GGDEF"/>
    <property type="match status" value="1"/>
</dbReference>
<dbReference type="AlphaFoldDB" id="A0A6A8DB77"/>
<keyword evidence="1" id="KW-0472">Membrane</keyword>
<dbReference type="NCBIfam" id="TIGR00254">
    <property type="entry name" value="GGDEF"/>
    <property type="match status" value="1"/>
</dbReference>
<dbReference type="InterPro" id="IPR000014">
    <property type="entry name" value="PAS"/>
</dbReference>
<dbReference type="InterPro" id="IPR001633">
    <property type="entry name" value="EAL_dom"/>
</dbReference>
<feature type="transmembrane region" description="Helical" evidence="1">
    <location>
        <begin position="270"/>
        <end position="290"/>
    </location>
</feature>
<dbReference type="Proteomes" id="UP000799092">
    <property type="component" value="Unassembled WGS sequence"/>
</dbReference>
<dbReference type="PANTHER" id="PTHR44757">
    <property type="entry name" value="DIGUANYLATE CYCLASE DGCP"/>
    <property type="match status" value="1"/>
</dbReference>
<dbReference type="InterPro" id="IPR043128">
    <property type="entry name" value="Rev_trsase/Diguanyl_cyclase"/>
</dbReference>
<dbReference type="InterPro" id="IPR000160">
    <property type="entry name" value="GGDEF_dom"/>
</dbReference>
<organism evidence="6 7">
    <name type="scientific">Aquibacillus halophilus</name>
    <dbReference type="NCBI Taxonomy" id="930132"/>
    <lineage>
        <taxon>Bacteria</taxon>
        <taxon>Bacillati</taxon>
        <taxon>Bacillota</taxon>
        <taxon>Bacilli</taxon>
        <taxon>Bacillales</taxon>
        <taxon>Bacillaceae</taxon>
        <taxon>Aquibacillus</taxon>
    </lineage>
</organism>
<feature type="transmembrane region" description="Helical" evidence="1">
    <location>
        <begin position="30"/>
        <end position="50"/>
    </location>
</feature>
<feature type="transmembrane region" description="Helical" evidence="1">
    <location>
        <begin position="196"/>
        <end position="216"/>
    </location>
</feature>
<feature type="domain" description="EAL" evidence="4">
    <location>
        <begin position="634"/>
        <end position="888"/>
    </location>
</feature>
<dbReference type="CDD" id="cd01949">
    <property type="entry name" value="GGDEF"/>
    <property type="match status" value="1"/>
</dbReference>
<dbReference type="SUPFAM" id="SSF141868">
    <property type="entry name" value="EAL domain-like"/>
    <property type="match status" value="1"/>
</dbReference>
<evidence type="ECO:0000313" key="7">
    <source>
        <dbReference type="Proteomes" id="UP000799092"/>
    </source>
</evidence>
<keyword evidence="7" id="KW-1185">Reference proteome</keyword>
<dbReference type="CDD" id="cd01948">
    <property type="entry name" value="EAL"/>
    <property type="match status" value="1"/>
</dbReference>
<dbReference type="InterPro" id="IPR052155">
    <property type="entry name" value="Biofilm_reg_signaling"/>
</dbReference>
<keyword evidence="1" id="KW-1133">Transmembrane helix</keyword>
<dbReference type="PROSITE" id="PS50887">
    <property type="entry name" value="GGDEF"/>
    <property type="match status" value="1"/>
</dbReference>
<gene>
    <name evidence="6" type="ORF">GH741_03755</name>
</gene>
<evidence type="ECO:0000259" key="2">
    <source>
        <dbReference type="PROSITE" id="PS50112"/>
    </source>
</evidence>
<dbReference type="PANTHER" id="PTHR44757:SF2">
    <property type="entry name" value="BIOFILM ARCHITECTURE MAINTENANCE PROTEIN MBAA"/>
    <property type="match status" value="1"/>
</dbReference>
<feature type="transmembrane region" description="Helical" evidence="1">
    <location>
        <begin position="296"/>
        <end position="318"/>
    </location>
</feature>
<dbReference type="PROSITE" id="PS50113">
    <property type="entry name" value="PAC"/>
    <property type="match status" value="1"/>
</dbReference>
<feature type="domain" description="PAC" evidence="3">
    <location>
        <begin position="409"/>
        <end position="460"/>
    </location>
</feature>